<dbReference type="AlphaFoldDB" id="A0AAE0PJT4"/>
<sequence>MLAGPRADICSGRFAKCFEAGDDPKPTRTPPALDVLAAKRLGQGMFRGGRRKRETRHISVLARLSLRRFHLLRTRAPDFIRSADYYAFVVAVVVVVVLFSPRLYVFIAKAGSWGIGSGREQDVKSQSAGIQGTMETFSSLLSILAPVDRPNRSQKHWPPLFWAPSDPFSAAHSTSSPRRRHRRIFLALRLFSFPGAGGGTLTAL</sequence>
<reference evidence="2" key="2">
    <citation type="submission" date="2023-07" db="EMBL/GenBank/DDBJ databases">
        <authorList>
            <consortium name="Lawrence Berkeley National Laboratory"/>
            <person name="Haridas S."/>
            <person name="Hensen N."/>
            <person name="Bonometti L."/>
            <person name="Westerberg I."/>
            <person name="Brannstrom I.O."/>
            <person name="Guillou S."/>
            <person name="Cros-Aarteil S."/>
            <person name="Calhoun S."/>
            <person name="Kuo A."/>
            <person name="Mondo S."/>
            <person name="Pangilinan J."/>
            <person name="Riley R."/>
            <person name="LaButti K."/>
            <person name="Andreopoulos B."/>
            <person name="Lipzen A."/>
            <person name="Chen C."/>
            <person name="Yanf M."/>
            <person name="Daum C."/>
            <person name="Ng V."/>
            <person name="Clum A."/>
            <person name="Steindorff A."/>
            <person name="Ohm R."/>
            <person name="Martin F."/>
            <person name="Silar P."/>
            <person name="Natvig D."/>
            <person name="Lalanne C."/>
            <person name="Gautier V."/>
            <person name="Ament-velasquez S.L."/>
            <person name="Kruys A."/>
            <person name="Hutchinson M.I."/>
            <person name="Powell A.J."/>
            <person name="Barry K."/>
            <person name="Miller A.N."/>
            <person name="Grigoriev I.V."/>
            <person name="Debuchy R."/>
            <person name="Gladieux P."/>
            <person name="Thoren M.H."/>
            <person name="Johannesson H."/>
        </authorList>
    </citation>
    <scope>NUCLEOTIDE SEQUENCE</scope>
    <source>
        <strain evidence="2">FGSC 1904</strain>
    </source>
</reference>
<evidence type="ECO:0000313" key="2">
    <source>
        <dbReference type="EMBL" id="KAK3401285.1"/>
    </source>
</evidence>
<organism evidence="2 3">
    <name type="scientific">Sordaria brevicollis</name>
    <dbReference type="NCBI Taxonomy" id="83679"/>
    <lineage>
        <taxon>Eukaryota</taxon>
        <taxon>Fungi</taxon>
        <taxon>Dikarya</taxon>
        <taxon>Ascomycota</taxon>
        <taxon>Pezizomycotina</taxon>
        <taxon>Sordariomycetes</taxon>
        <taxon>Sordariomycetidae</taxon>
        <taxon>Sordariales</taxon>
        <taxon>Sordariaceae</taxon>
        <taxon>Sordaria</taxon>
    </lineage>
</organism>
<keyword evidence="1" id="KW-1133">Transmembrane helix</keyword>
<gene>
    <name evidence="2" type="ORF">B0T20DRAFT_112352</name>
</gene>
<reference evidence="2" key="1">
    <citation type="journal article" date="2023" name="Mol. Phylogenet. Evol.">
        <title>Genome-scale phylogeny and comparative genomics of the fungal order Sordariales.</title>
        <authorList>
            <person name="Hensen N."/>
            <person name="Bonometti L."/>
            <person name="Westerberg I."/>
            <person name="Brannstrom I.O."/>
            <person name="Guillou S."/>
            <person name="Cros-Aarteil S."/>
            <person name="Calhoun S."/>
            <person name="Haridas S."/>
            <person name="Kuo A."/>
            <person name="Mondo S."/>
            <person name="Pangilinan J."/>
            <person name="Riley R."/>
            <person name="LaButti K."/>
            <person name="Andreopoulos B."/>
            <person name="Lipzen A."/>
            <person name="Chen C."/>
            <person name="Yan M."/>
            <person name="Daum C."/>
            <person name="Ng V."/>
            <person name="Clum A."/>
            <person name="Steindorff A."/>
            <person name="Ohm R.A."/>
            <person name="Martin F."/>
            <person name="Silar P."/>
            <person name="Natvig D.O."/>
            <person name="Lalanne C."/>
            <person name="Gautier V."/>
            <person name="Ament-Velasquez S.L."/>
            <person name="Kruys A."/>
            <person name="Hutchinson M.I."/>
            <person name="Powell A.J."/>
            <person name="Barry K."/>
            <person name="Miller A.N."/>
            <person name="Grigoriev I.V."/>
            <person name="Debuchy R."/>
            <person name="Gladieux P."/>
            <person name="Hiltunen Thoren M."/>
            <person name="Johannesson H."/>
        </authorList>
    </citation>
    <scope>NUCLEOTIDE SEQUENCE</scope>
    <source>
        <strain evidence="2">FGSC 1904</strain>
    </source>
</reference>
<dbReference type="EMBL" id="JAUTDP010000002">
    <property type="protein sequence ID" value="KAK3401285.1"/>
    <property type="molecule type" value="Genomic_DNA"/>
</dbReference>
<protein>
    <submittedName>
        <fullName evidence="2">Uncharacterized protein</fullName>
    </submittedName>
</protein>
<proteinExistence type="predicted"/>
<keyword evidence="3" id="KW-1185">Reference proteome</keyword>
<accession>A0AAE0PJT4</accession>
<keyword evidence="1" id="KW-0812">Transmembrane</keyword>
<evidence type="ECO:0000256" key="1">
    <source>
        <dbReference type="SAM" id="Phobius"/>
    </source>
</evidence>
<comment type="caution">
    <text evidence="2">The sequence shown here is derived from an EMBL/GenBank/DDBJ whole genome shotgun (WGS) entry which is preliminary data.</text>
</comment>
<dbReference type="Proteomes" id="UP001281003">
    <property type="component" value="Unassembled WGS sequence"/>
</dbReference>
<keyword evidence="1" id="KW-0472">Membrane</keyword>
<name>A0AAE0PJT4_SORBR</name>
<evidence type="ECO:0000313" key="3">
    <source>
        <dbReference type="Proteomes" id="UP001281003"/>
    </source>
</evidence>
<feature type="transmembrane region" description="Helical" evidence="1">
    <location>
        <begin position="85"/>
        <end position="105"/>
    </location>
</feature>